<dbReference type="SUPFAM" id="SSF51445">
    <property type="entry name" value="(Trans)glycosidases"/>
    <property type="match status" value="1"/>
</dbReference>
<dbReference type="InterPro" id="IPR045857">
    <property type="entry name" value="O16G_dom_2"/>
</dbReference>
<dbReference type="Gene3D" id="3.90.400.10">
    <property type="entry name" value="Oligo-1,6-glucosidase, Domain 2"/>
    <property type="match status" value="1"/>
</dbReference>
<dbReference type="SMART" id="SM00642">
    <property type="entry name" value="Aamy"/>
    <property type="match status" value="1"/>
</dbReference>
<keyword evidence="2" id="KW-0808">Transferase</keyword>
<dbReference type="AlphaFoldDB" id="A0A1H4IYS2"/>
<dbReference type="EMBL" id="FNRY01000001">
    <property type="protein sequence ID" value="SEB38432.1"/>
    <property type="molecule type" value="Genomic_DNA"/>
</dbReference>
<gene>
    <name evidence="2" type="ORF">SAMN04489806_0338</name>
</gene>
<sequence length="524" mass="58425">MGRLRDGSSGFIYGVDVPRFRDADGDGFGDLRGVAERIPYIASLGAEWVWLLPFYLSERRDNGYDVTDHTEVDPRLGTLDDFDALVGRAHRYGLKIMLDLVVQHTSDRHPWFLASRRHDERYHDYYIWSDVPVHEDGDATIFPGEEDGVWQEDPVTRQFYHHRFYSSEPDLNAGSPAVREEIIGIAMFWARRGADGFRIDAAPHVHTAVAGHPGAPFSFYDELRVALDEVNADVELMAEVDAHPRQMNDYLTGRRVDAILGFTWNNAAYLALARDEPGPLAGASGSIAEHTDARRWVTFIRNADELDLEQLTDAERQEVFERFAPEGRMQLYGRGIRRGWAPMLGRENRYRMSLSLLFAAPGTPLLMHGQELGMGDDLGVDGRSSVRLAMQWTSGHLGGFSEASTSGMMLPAQASSEFGYANVSVAEEESHADSILNTVRELARVRAARVAHGDDVNVRAEGPLLVTETTNSRSLHNFRDEPERVPGGVPSAASVSRIPREAGGETGDELAGYGYVFWTTEEER</sequence>
<evidence type="ECO:0000313" key="3">
    <source>
        <dbReference type="Proteomes" id="UP000199183"/>
    </source>
</evidence>
<dbReference type="Gene3D" id="3.20.20.80">
    <property type="entry name" value="Glycosidases"/>
    <property type="match status" value="1"/>
</dbReference>
<evidence type="ECO:0000313" key="2">
    <source>
        <dbReference type="EMBL" id="SEB38432.1"/>
    </source>
</evidence>
<dbReference type="GO" id="GO:0005975">
    <property type="term" value="P:carbohydrate metabolic process"/>
    <property type="evidence" value="ECO:0007669"/>
    <property type="project" value="InterPro"/>
</dbReference>
<feature type="domain" description="Glycosyl hydrolase family 13 catalytic" evidence="1">
    <location>
        <begin position="14"/>
        <end position="387"/>
    </location>
</feature>
<name>A0A1H4IYS2_9MICO</name>
<proteinExistence type="predicted"/>
<dbReference type="RefSeq" id="WP_176980689.1">
    <property type="nucleotide sequence ID" value="NZ_FNRY01000001.1"/>
</dbReference>
<dbReference type="InterPro" id="IPR006047">
    <property type="entry name" value="GH13_cat_dom"/>
</dbReference>
<dbReference type="STRING" id="640635.SAMN04489806_0338"/>
<dbReference type="PANTHER" id="PTHR10357">
    <property type="entry name" value="ALPHA-AMYLASE FAMILY MEMBER"/>
    <property type="match status" value="1"/>
</dbReference>
<keyword evidence="3" id="KW-1185">Reference proteome</keyword>
<dbReference type="InterPro" id="IPR017853">
    <property type="entry name" value="GH"/>
</dbReference>
<dbReference type="Proteomes" id="UP000199183">
    <property type="component" value="Unassembled WGS sequence"/>
</dbReference>
<dbReference type="PANTHER" id="PTHR10357:SF219">
    <property type="entry name" value="MALTOSE ALPHA-D-GLUCOSYLTRANSFERASE"/>
    <property type="match status" value="1"/>
</dbReference>
<reference evidence="2 3" key="1">
    <citation type="submission" date="2016-10" db="EMBL/GenBank/DDBJ databases">
        <authorList>
            <person name="de Groot N.N."/>
        </authorList>
    </citation>
    <scope>NUCLEOTIDE SEQUENCE [LARGE SCALE GENOMIC DNA]</scope>
    <source>
        <strain evidence="2 3">DSM 21799</strain>
    </source>
</reference>
<dbReference type="GO" id="GO:0016740">
    <property type="term" value="F:transferase activity"/>
    <property type="evidence" value="ECO:0007669"/>
    <property type="project" value="UniProtKB-KW"/>
</dbReference>
<evidence type="ECO:0000259" key="1">
    <source>
        <dbReference type="SMART" id="SM00642"/>
    </source>
</evidence>
<accession>A0A1H4IYS2</accession>
<dbReference type="Pfam" id="PF00128">
    <property type="entry name" value="Alpha-amylase"/>
    <property type="match status" value="1"/>
</dbReference>
<protein>
    <submittedName>
        <fullName evidence="2">Maltose alpha-D-glucosyltransferase/ alpha-amylase</fullName>
    </submittedName>
</protein>
<organism evidence="2 3">
    <name type="scientific">Paramicrobacterium humi</name>
    <dbReference type="NCBI Taxonomy" id="640635"/>
    <lineage>
        <taxon>Bacteria</taxon>
        <taxon>Bacillati</taxon>
        <taxon>Actinomycetota</taxon>
        <taxon>Actinomycetes</taxon>
        <taxon>Micrococcales</taxon>
        <taxon>Microbacteriaceae</taxon>
        <taxon>Paramicrobacterium</taxon>
    </lineage>
</organism>